<sequence length="199" mass="22724">MSYKSYKSNNLIPPHGGYKNLESYKTAVIISDGTYAFCEKYMSYKSNRSYRTYDQMVQAARSGKQNLVEGSLASGTSKKTELKLIGVARASFGELLEDFEDFLRQRGFGLWPKDSPQSQAVRRLAYKSNKSYTTYKTYLESQDPAVAANCLICLIHQESFLLDQLLRKLEKDFLEKGGFTERLYDKRSQIRRLKKGGGV</sequence>
<organism evidence="1 2">
    <name type="scientific">Candidatus Woesebacteria bacterium GW2011_GWB1_38_8</name>
    <dbReference type="NCBI Taxonomy" id="1618570"/>
    <lineage>
        <taxon>Bacteria</taxon>
        <taxon>Candidatus Woeseibacteriota</taxon>
    </lineage>
</organism>
<evidence type="ECO:0008006" key="3">
    <source>
        <dbReference type="Google" id="ProtNLM"/>
    </source>
</evidence>
<evidence type="ECO:0000313" key="2">
    <source>
        <dbReference type="Proteomes" id="UP000034081"/>
    </source>
</evidence>
<name>A0A0G0NEI6_9BACT</name>
<dbReference type="AlphaFoldDB" id="A0A0G0NEI6"/>
<dbReference type="PATRIC" id="fig|1618570.3.peg.1309"/>
<dbReference type="InterPro" id="IPR026354">
    <property type="entry name" value="4helix_suffix_dom"/>
</dbReference>
<dbReference type="Gene3D" id="1.20.1440.60">
    <property type="entry name" value="23S rRNA-intervening sequence"/>
    <property type="match status" value="1"/>
</dbReference>
<proteinExistence type="predicted"/>
<dbReference type="NCBIfam" id="TIGR04258">
    <property type="entry name" value="4helix_suffix"/>
    <property type="match status" value="1"/>
</dbReference>
<dbReference type="InterPro" id="IPR036583">
    <property type="entry name" value="23S_rRNA_IVS_sf"/>
</dbReference>
<reference evidence="1 2" key="1">
    <citation type="journal article" date="2015" name="Nature">
        <title>rRNA introns, odd ribosomes, and small enigmatic genomes across a large radiation of phyla.</title>
        <authorList>
            <person name="Brown C.T."/>
            <person name="Hug L.A."/>
            <person name="Thomas B.C."/>
            <person name="Sharon I."/>
            <person name="Castelle C.J."/>
            <person name="Singh A."/>
            <person name="Wilkins M.J."/>
            <person name="Williams K.H."/>
            <person name="Banfield J.F."/>
        </authorList>
    </citation>
    <scope>NUCLEOTIDE SEQUENCE [LARGE SCALE GENOMIC DNA]</scope>
</reference>
<evidence type="ECO:0000313" key="1">
    <source>
        <dbReference type="EMBL" id="KKQ84309.1"/>
    </source>
</evidence>
<protein>
    <recommendedName>
        <fullName evidence="3">Four helix bundle protein</fullName>
    </recommendedName>
</protein>
<comment type="caution">
    <text evidence="1">The sequence shown here is derived from an EMBL/GenBank/DDBJ whole genome shotgun (WGS) entry which is preliminary data.</text>
</comment>
<dbReference type="STRING" id="1618570.UT08_C0019G0003"/>
<gene>
    <name evidence="1" type="ORF">UT08_C0019G0003</name>
</gene>
<accession>A0A0G0NEI6</accession>
<dbReference type="SUPFAM" id="SSF158446">
    <property type="entry name" value="IVS-encoded protein-like"/>
    <property type="match status" value="1"/>
</dbReference>
<dbReference type="EMBL" id="LBVL01000019">
    <property type="protein sequence ID" value="KKQ84309.1"/>
    <property type="molecule type" value="Genomic_DNA"/>
</dbReference>
<dbReference type="Proteomes" id="UP000034081">
    <property type="component" value="Unassembled WGS sequence"/>
</dbReference>